<organism evidence="1 2">
    <name type="scientific">Colletotrichum shisoi</name>
    <dbReference type="NCBI Taxonomy" id="2078593"/>
    <lineage>
        <taxon>Eukaryota</taxon>
        <taxon>Fungi</taxon>
        <taxon>Dikarya</taxon>
        <taxon>Ascomycota</taxon>
        <taxon>Pezizomycotina</taxon>
        <taxon>Sordariomycetes</taxon>
        <taxon>Hypocreomycetidae</taxon>
        <taxon>Glomerellales</taxon>
        <taxon>Glomerellaceae</taxon>
        <taxon>Colletotrichum</taxon>
        <taxon>Colletotrichum destructivum species complex</taxon>
    </lineage>
</organism>
<gene>
    <name evidence="1" type="ORF">CSHISOI_11457</name>
</gene>
<accession>A0A5Q4BAP1</accession>
<evidence type="ECO:0000313" key="2">
    <source>
        <dbReference type="Proteomes" id="UP000326340"/>
    </source>
</evidence>
<dbReference type="Proteomes" id="UP000326340">
    <property type="component" value="Unassembled WGS sequence"/>
</dbReference>
<sequence length="133" mass="14697">MSASTHTKLAKLPVVNYDRLKAHDPTEVQNSIRAATKDGIFFLDLQGPSAKKVLGHLRPLYEAQPNFFSRPSEHEIAYASDIPEHGGKLDQPSDFQAVAEELADVASFSDEALRDLYRLVSTSLLPLSPFLDC</sequence>
<dbReference type="OrthoDB" id="288590at2759"/>
<proteinExistence type="predicted"/>
<name>A0A5Q4BAP1_9PEZI</name>
<keyword evidence="2" id="KW-1185">Reference proteome</keyword>
<protein>
    <recommendedName>
        <fullName evidence="3">Non-haem dioxygenase N-terminal domain-containing protein</fullName>
    </recommendedName>
</protein>
<evidence type="ECO:0008006" key="3">
    <source>
        <dbReference type="Google" id="ProtNLM"/>
    </source>
</evidence>
<dbReference type="AlphaFoldDB" id="A0A5Q4BAP1"/>
<dbReference type="EMBL" id="PUHP01003148">
    <property type="protein sequence ID" value="TQN63965.1"/>
    <property type="molecule type" value="Genomic_DNA"/>
</dbReference>
<feature type="non-terminal residue" evidence="1">
    <location>
        <position position="133"/>
    </location>
</feature>
<reference evidence="1 2" key="1">
    <citation type="journal article" date="2019" name="Sci. Rep.">
        <title>Colletotrichum shisoi sp. nov., an anthracnose pathogen of Perilla frutescens in Japan: molecular phylogenetic, morphological and genomic evidence.</title>
        <authorList>
            <person name="Gan P."/>
            <person name="Tsushima A."/>
            <person name="Hiroyama R."/>
            <person name="Narusaka M."/>
            <person name="Takano Y."/>
            <person name="Narusaka Y."/>
            <person name="Kawaradani M."/>
            <person name="Damm U."/>
            <person name="Shirasu K."/>
        </authorList>
    </citation>
    <scope>NUCLEOTIDE SEQUENCE [LARGE SCALE GENOMIC DNA]</scope>
    <source>
        <strain evidence="1 2">PG-2018a</strain>
    </source>
</reference>
<comment type="caution">
    <text evidence="1">The sequence shown here is derived from an EMBL/GenBank/DDBJ whole genome shotgun (WGS) entry which is preliminary data.</text>
</comment>
<evidence type="ECO:0000313" key="1">
    <source>
        <dbReference type="EMBL" id="TQN63965.1"/>
    </source>
</evidence>